<organism evidence="2 3">
    <name type="scientific">Puia dinghuensis</name>
    <dbReference type="NCBI Taxonomy" id="1792502"/>
    <lineage>
        <taxon>Bacteria</taxon>
        <taxon>Pseudomonadati</taxon>
        <taxon>Bacteroidota</taxon>
        <taxon>Chitinophagia</taxon>
        <taxon>Chitinophagales</taxon>
        <taxon>Chitinophagaceae</taxon>
        <taxon>Puia</taxon>
    </lineage>
</organism>
<dbReference type="Pfam" id="PF00561">
    <property type="entry name" value="Abhydrolase_1"/>
    <property type="match status" value="1"/>
</dbReference>
<evidence type="ECO:0000259" key="1">
    <source>
        <dbReference type="Pfam" id="PF00561"/>
    </source>
</evidence>
<dbReference type="Proteomes" id="UP000607559">
    <property type="component" value="Unassembled WGS sequence"/>
</dbReference>
<keyword evidence="3" id="KW-1185">Reference proteome</keyword>
<evidence type="ECO:0000313" key="3">
    <source>
        <dbReference type="Proteomes" id="UP000607559"/>
    </source>
</evidence>
<dbReference type="InterPro" id="IPR000073">
    <property type="entry name" value="AB_hydrolase_1"/>
</dbReference>
<feature type="domain" description="AB hydrolase-1" evidence="1">
    <location>
        <begin position="52"/>
        <end position="159"/>
    </location>
</feature>
<comment type="caution">
    <text evidence="2">The sequence shown here is derived from an EMBL/GenBank/DDBJ whole genome shotgun (WGS) entry which is preliminary data.</text>
</comment>
<dbReference type="PANTHER" id="PTHR43689:SF8">
    <property type="entry name" value="ALPHA_BETA-HYDROLASES SUPERFAMILY PROTEIN"/>
    <property type="match status" value="1"/>
</dbReference>
<reference evidence="2" key="2">
    <citation type="submission" date="2020-09" db="EMBL/GenBank/DDBJ databases">
        <authorList>
            <person name="Sun Q."/>
            <person name="Zhou Y."/>
        </authorList>
    </citation>
    <scope>NUCLEOTIDE SEQUENCE</scope>
    <source>
        <strain evidence="2">CGMCC 1.15448</strain>
    </source>
</reference>
<name>A0A8J2UJD1_9BACT</name>
<dbReference type="PRINTS" id="PR00111">
    <property type="entry name" value="ABHYDROLASE"/>
</dbReference>
<dbReference type="AlphaFoldDB" id="A0A8J2UJD1"/>
<proteinExistence type="predicted"/>
<protein>
    <recommendedName>
        <fullName evidence="1">AB hydrolase-1 domain-containing protein</fullName>
    </recommendedName>
</protein>
<dbReference type="EMBL" id="BMJC01000008">
    <property type="protein sequence ID" value="GGB24266.1"/>
    <property type="molecule type" value="Genomic_DNA"/>
</dbReference>
<sequence length="308" mass="34035">MHPSDMKKYLFTTLAFGGLLANSGRCQSIDTLIDVGGYRLYFHIIKGKGMPILFEGGAGADVTVWDSILKPIADVTHATLITYDRPGFGKSELDTSNHDLDKHGIVQGIEGLETGLKKLGYDGNIMLVAHSFGGFCATLYAARHPATVKAAVLIDANHVCWFQDAYVDSVTNLRKKAYATKENIELPGYYMGLNLRNTVELMRRTPFPASVPVIDLVSEINFPDSVSAARWRVCHRQFVQAQPNRQGITAYGCGHFIFRDNPPLAISAIVKAYVGTLGRDRGDETMKRFLSYSLEGANDEKRREVGKK</sequence>
<dbReference type="PANTHER" id="PTHR43689">
    <property type="entry name" value="HYDROLASE"/>
    <property type="match status" value="1"/>
</dbReference>
<dbReference type="SUPFAM" id="SSF53474">
    <property type="entry name" value="alpha/beta-Hydrolases"/>
    <property type="match status" value="1"/>
</dbReference>
<reference evidence="2" key="1">
    <citation type="journal article" date="2014" name="Int. J. Syst. Evol. Microbiol.">
        <title>Complete genome sequence of Corynebacterium casei LMG S-19264T (=DSM 44701T), isolated from a smear-ripened cheese.</title>
        <authorList>
            <consortium name="US DOE Joint Genome Institute (JGI-PGF)"/>
            <person name="Walter F."/>
            <person name="Albersmeier A."/>
            <person name="Kalinowski J."/>
            <person name="Ruckert C."/>
        </authorList>
    </citation>
    <scope>NUCLEOTIDE SEQUENCE</scope>
    <source>
        <strain evidence="2">CGMCC 1.15448</strain>
    </source>
</reference>
<gene>
    <name evidence="2" type="ORF">GCM10011511_55210</name>
</gene>
<dbReference type="InterPro" id="IPR029058">
    <property type="entry name" value="AB_hydrolase_fold"/>
</dbReference>
<evidence type="ECO:0000313" key="2">
    <source>
        <dbReference type="EMBL" id="GGB24266.1"/>
    </source>
</evidence>
<dbReference type="Gene3D" id="3.40.50.1820">
    <property type="entry name" value="alpha/beta hydrolase"/>
    <property type="match status" value="1"/>
</dbReference>
<accession>A0A8J2UJD1</accession>